<evidence type="ECO:0000313" key="1">
    <source>
        <dbReference type="EMBL" id="KRH23478.1"/>
    </source>
</evidence>
<accession>A0A0R0GZ52</accession>
<reference evidence="1 2" key="1">
    <citation type="journal article" date="2010" name="Nature">
        <title>Genome sequence of the palaeopolyploid soybean.</title>
        <authorList>
            <person name="Schmutz J."/>
            <person name="Cannon S.B."/>
            <person name="Schlueter J."/>
            <person name="Ma J."/>
            <person name="Mitros T."/>
            <person name="Nelson W."/>
            <person name="Hyten D.L."/>
            <person name="Song Q."/>
            <person name="Thelen J.J."/>
            <person name="Cheng J."/>
            <person name="Xu D."/>
            <person name="Hellsten U."/>
            <person name="May G.D."/>
            <person name="Yu Y."/>
            <person name="Sakurai T."/>
            <person name="Umezawa T."/>
            <person name="Bhattacharyya M.K."/>
            <person name="Sandhu D."/>
            <person name="Valliyodan B."/>
            <person name="Lindquist E."/>
            <person name="Peto M."/>
            <person name="Grant D."/>
            <person name="Shu S."/>
            <person name="Goodstein D."/>
            <person name="Barry K."/>
            <person name="Futrell-Griggs M."/>
            <person name="Abernathy B."/>
            <person name="Du J."/>
            <person name="Tian Z."/>
            <person name="Zhu L."/>
            <person name="Gill N."/>
            <person name="Joshi T."/>
            <person name="Libault M."/>
            <person name="Sethuraman A."/>
            <person name="Zhang X.-C."/>
            <person name="Shinozaki K."/>
            <person name="Nguyen H.T."/>
            <person name="Wing R.A."/>
            <person name="Cregan P."/>
            <person name="Specht J."/>
            <person name="Grimwood J."/>
            <person name="Rokhsar D."/>
            <person name="Stacey G."/>
            <person name="Shoemaker R.C."/>
            <person name="Jackson S.A."/>
        </authorList>
    </citation>
    <scope>NUCLEOTIDE SEQUENCE [LARGE SCALE GENOMIC DNA]</scope>
    <source>
        <strain evidence="2">cv. Williams 82</strain>
        <tissue evidence="1">Callus</tissue>
    </source>
</reference>
<sequence length="76" mass="8661">MSEPVALGCLALPWWHRPGPCYMVKYHRALCFGYKMQRPTATFLHWSFCCREIFCCMQGDITKSGTSKPSSLMPLG</sequence>
<reference evidence="2" key="2">
    <citation type="submission" date="2018-02" db="UniProtKB">
        <authorList>
            <consortium name="EnsemblPlants"/>
        </authorList>
    </citation>
    <scope>IDENTIFICATION</scope>
    <source>
        <strain evidence="2">Williams 82</strain>
    </source>
</reference>
<evidence type="ECO:0000313" key="2">
    <source>
        <dbReference type="EnsemblPlants" id="KRH23478"/>
    </source>
</evidence>
<evidence type="ECO:0000313" key="3">
    <source>
        <dbReference type="Proteomes" id="UP000008827"/>
    </source>
</evidence>
<organism evidence="1">
    <name type="scientific">Glycine max</name>
    <name type="common">Soybean</name>
    <name type="synonym">Glycine hispida</name>
    <dbReference type="NCBI Taxonomy" id="3847"/>
    <lineage>
        <taxon>Eukaryota</taxon>
        <taxon>Viridiplantae</taxon>
        <taxon>Streptophyta</taxon>
        <taxon>Embryophyta</taxon>
        <taxon>Tracheophyta</taxon>
        <taxon>Spermatophyta</taxon>
        <taxon>Magnoliopsida</taxon>
        <taxon>eudicotyledons</taxon>
        <taxon>Gunneridae</taxon>
        <taxon>Pentapetalae</taxon>
        <taxon>rosids</taxon>
        <taxon>fabids</taxon>
        <taxon>Fabales</taxon>
        <taxon>Fabaceae</taxon>
        <taxon>Papilionoideae</taxon>
        <taxon>50 kb inversion clade</taxon>
        <taxon>NPAAA clade</taxon>
        <taxon>indigoferoid/millettioid clade</taxon>
        <taxon>Phaseoleae</taxon>
        <taxon>Glycine</taxon>
        <taxon>Glycine subgen. Soja</taxon>
    </lineage>
</organism>
<dbReference type="Proteomes" id="UP000008827">
    <property type="component" value="Chromosome 13"/>
</dbReference>
<dbReference type="AlphaFoldDB" id="A0A0R0GZ52"/>
<gene>
    <name evidence="1" type="ORF">GLYMA_13G359700</name>
</gene>
<reference evidence="1" key="3">
    <citation type="submission" date="2018-07" db="EMBL/GenBank/DDBJ databases">
        <title>WGS assembly of Glycine max.</title>
        <authorList>
            <person name="Schmutz J."/>
            <person name="Cannon S."/>
            <person name="Schlueter J."/>
            <person name="Ma J."/>
            <person name="Mitros T."/>
            <person name="Nelson W."/>
            <person name="Hyten D."/>
            <person name="Song Q."/>
            <person name="Thelen J."/>
            <person name="Cheng J."/>
            <person name="Xu D."/>
            <person name="Hellsten U."/>
            <person name="May G."/>
            <person name="Yu Y."/>
            <person name="Sakurai T."/>
            <person name="Umezawa T."/>
            <person name="Bhattacharyya M."/>
            <person name="Sandhu D."/>
            <person name="Valliyodan B."/>
            <person name="Lindquist E."/>
            <person name="Peto M."/>
            <person name="Grant D."/>
            <person name="Shu S."/>
            <person name="Goodstein D."/>
            <person name="Barry K."/>
            <person name="Futrell-Griggs M."/>
            <person name="Abernathy B."/>
            <person name="Du J."/>
            <person name="Tian Z."/>
            <person name="Zhu L."/>
            <person name="Gill N."/>
            <person name="Joshi T."/>
            <person name="Libault M."/>
            <person name="Sethuraman A."/>
            <person name="Zhang X."/>
            <person name="Shinozaki K."/>
            <person name="Nguyen H."/>
            <person name="Wing R."/>
            <person name="Cregan P."/>
            <person name="Specht J."/>
            <person name="Grimwood J."/>
            <person name="Rokhsar D."/>
            <person name="Stacey G."/>
            <person name="Shoemaker R."/>
            <person name="Jackson S."/>
        </authorList>
    </citation>
    <scope>NUCLEOTIDE SEQUENCE</scope>
    <source>
        <tissue evidence="1">Callus</tissue>
    </source>
</reference>
<protein>
    <submittedName>
        <fullName evidence="1 2">Uncharacterized protein</fullName>
    </submittedName>
</protein>
<dbReference type="Gramene" id="KRH23478">
    <property type="protein sequence ID" value="KRH23478"/>
    <property type="gene ID" value="GLYMA_13G359700"/>
</dbReference>
<dbReference type="InParanoid" id="A0A0R0GZ52"/>
<dbReference type="EMBL" id="CM000846">
    <property type="protein sequence ID" value="KRH23478.1"/>
    <property type="molecule type" value="Genomic_DNA"/>
</dbReference>
<dbReference type="EnsemblPlants" id="KRH23478">
    <property type="protein sequence ID" value="KRH23478"/>
    <property type="gene ID" value="GLYMA_13G359700"/>
</dbReference>
<keyword evidence="3" id="KW-1185">Reference proteome</keyword>
<name>A0A0R0GZ52_SOYBN</name>
<proteinExistence type="predicted"/>